<evidence type="ECO:0000313" key="9">
    <source>
        <dbReference type="EMBL" id="UZE97641.1"/>
    </source>
</evidence>
<evidence type="ECO:0000256" key="3">
    <source>
        <dbReference type="ARBA" id="ARBA00022806"/>
    </source>
</evidence>
<dbReference type="Proteomes" id="UP001163739">
    <property type="component" value="Chromosome"/>
</dbReference>
<dbReference type="InterPro" id="IPR000212">
    <property type="entry name" value="DNA_helicase_UvrD/REP"/>
</dbReference>
<keyword evidence="1 6" id="KW-0547">Nucleotide-binding</keyword>
<dbReference type="InterPro" id="IPR014016">
    <property type="entry name" value="UvrD-like_ATP-bd"/>
</dbReference>
<dbReference type="RefSeq" id="WP_265049117.1">
    <property type="nucleotide sequence ID" value="NZ_CP100390.1"/>
</dbReference>
<evidence type="ECO:0000256" key="4">
    <source>
        <dbReference type="ARBA" id="ARBA00022840"/>
    </source>
</evidence>
<evidence type="ECO:0000259" key="8">
    <source>
        <dbReference type="PROSITE" id="PS51198"/>
    </source>
</evidence>
<dbReference type="InterPro" id="IPR027417">
    <property type="entry name" value="P-loop_NTPase"/>
</dbReference>
<proteinExistence type="predicted"/>
<feature type="domain" description="UvrD-like helicase ATP-binding" evidence="8">
    <location>
        <begin position="16"/>
        <end position="304"/>
    </location>
</feature>
<keyword evidence="4 6" id="KW-0067">ATP-binding</keyword>
<gene>
    <name evidence="9" type="ORF">NKI27_07875</name>
</gene>
<sequence length="659" mass="74372">MTLTITDDDIDLIEMETGLSFDEPRRLALKGYDDIQACPGSGKTTLIAAKLILLASKWNQGSNGICVLSHTNVAKFEIISRLEKHPDGRRLLKYPHFIGTIQEFVNRFLAIPYCRTVGIPVNQIDDEICCNYINSKLKWGTRKYLENKRASIGGLQVKYEKGEFVTSVPAFPSYSNSNSYQDLASIKNSLIGSGLHFYREMYEYGKAYVDTVSGASEALRSRFRIVFVDEMQDTEYFQDHLINSIFDTEYCQVQRFGDADQAIFNSGDGSNTYNDLDLPAITTSHRFNSSIAKIVSGLSSKRLTICSSHEATKDDPPNTIFVVSEKTRGQVISSFVDLCIEHIHSDEVSPIKVVGAVGNENPTALTIGEYFPNFHKSQASNNFKPQKLIDYFYKIEMASSNHKSYRLVLDGVARCYRIAGVQLSDQIGDIKPVTVDRLRRWLKDTDKLKAFNQMVLSLQFKDFTDEGVWIENLVPLIDLLELDIDNPGVSEFTSFKEREITTAEDSSSLNICSVKRNGRSVDVEISTIHSVKGETHAATLVLETQFHQYDIGQMMDYLVGVKTDSPLKRKAKFMKQLYVAMTRPKHLVCLAIDESRFSGVNRERAIQQGWNIKDLTIIASSLQHQKLEETQQERPRAAQNIEGGFTYTSRSIKNPSRDS</sequence>
<dbReference type="Pfam" id="PF00580">
    <property type="entry name" value="UvrD-helicase"/>
    <property type="match status" value="1"/>
</dbReference>
<evidence type="ECO:0000256" key="6">
    <source>
        <dbReference type="PROSITE-ProRule" id="PRU00560"/>
    </source>
</evidence>
<evidence type="ECO:0000256" key="1">
    <source>
        <dbReference type="ARBA" id="ARBA00022741"/>
    </source>
</evidence>
<feature type="binding site" evidence="6">
    <location>
        <begin position="37"/>
        <end position="44"/>
    </location>
    <ligand>
        <name>ATP</name>
        <dbReference type="ChEBI" id="CHEBI:30616"/>
    </ligand>
</feature>
<evidence type="ECO:0000313" key="10">
    <source>
        <dbReference type="Proteomes" id="UP001163739"/>
    </source>
</evidence>
<name>A0ABY6N6A4_9ALTE</name>
<accession>A0ABY6N6A4</accession>
<keyword evidence="10" id="KW-1185">Reference proteome</keyword>
<feature type="compositionally biased region" description="Polar residues" evidence="7">
    <location>
        <begin position="646"/>
        <end position="659"/>
    </location>
</feature>
<reference evidence="9" key="1">
    <citation type="submission" date="2022-06" db="EMBL/GenBank/DDBJ databases">
        <title>Alkalimarinus sp. nov., isolated from gut of a Alitta virens.</title>
        <authorList>
            <person name="Yang A.I."/>
            <person name="Shin N.-R."/>
        </authorList>
    </citation>
    <scope>NUCLEOTIDE SEQUENCE</scope>
    <source>
        <strain evidence="9">A2M4</strain>
    </source>
</reference>
<dbReference type="PANTHER" id="PTHR11070">
    <property type="entry name" value="UVRD / RECB / PCRA DNA HELICASE FAMILY MEMBER"/>
    <property type="match status" value="1"/>
</dbReference>
<organism evidence="9 10">
    <name type="scientific">Alkalimarinus alittae</name>
    <dbReference type="NCBI Taxonomy" id="2961619"/>
    <lineage>
        <taxon>Bacteria</taxon>
        <taxon>Pseudomonadati</taxon>
        <taxon>Pseudomonadota</taxon>
        <taxon>Gammaproteobacteria</taxon>
        <taxon>Alteromonadales</taxon>
        <taxon>Alteromonadaceae</taxon>
        <taxon>Alkalimarinus</taxon>
    </lineage>
</organism>
<dbReference type="PROSITE" id="PS51198">
    <property type="entry name" value="UVRD_HELICASE_ATP_BIND"/>
    <property type="match status" value="1"/>
</dbReference>
<keyword evidence="2 6" id="KW-0378">Hydrolase</keyword>
<evidence type="ECO:0000256" key="2">
    <source>
        <dbReference type="ARBA" id="ARBA00022801"/>
    </source>
</evidence>
<dbReference type="SUPFAM" id="SSF52540">
    <property type="entry name" value="P-loop containing nucleoside triphosphate hydrolases"/>
    <property type="match status" value="1"/>
</dbReference>
<keyword evidence="3 6" id="KW-0347">Helicase</keyword>
<protein>
    <recommendedName>
        <fullName evidence="5">DNA 3'-5' helicase II</fullName>
    </recommendedName>
</protein>
<dbReference type="Gene3D" id="3.40.50.300">
    <property type="entry name" value="P-loop containing nucleotide triphosphate hydrolases"/>
    <property type="match status" value="1"/>
</dbReference>
<evidence type="ECO:0000256" key="5">
    <source>
        <dbReference type="ARBA" id="ARBA00034923"/>
    </source>
</evidence>
<dbReference type="PANTHER" id="PTHR11070:SF2">
    <property type="entry name" value="ATP-DEPENDENT DNA HELICASE SRS2"/>
    <property type="match status" value="1"/>
</dbReference>
<feature type="region of interest" description="Disordered" evidence="7">
    <location>
        <begin position="629"/>
        <end position="659"/>
    </location>
</feature>
<evidence type="ECO:0000256" key="7">
    <source>
        <dbReference type="SAM" id="MobiDB-lite"/>
    </source>
</evidence>
<dbReference type="EMBL" id="CP100390">
    <property type="protein sequence ID" value="UZE97641.1"/>
    <property type="molecule type" value="Genomic_DNA"/>
</dbReference>